<dbReference type="InterPro" id="IPR015421">
    <property type="entry name" value="PyrdxlP-dep_Trfase_major"/>
</dbReference>
<dbReference type="AlphaFoldDB" id="A0AAE3LPJ0"/>
<keyword evidence="1 4" id="KW-0662">Pyridine nucleotide biosynthesis</keyword>
<dbReference type="HAMAP" id="MF_01970">
    <property type="entry name" value="Kynureninase"/>
    <property type="match status" value="1"/>
</dbReference>
<accession>A0AAE3LPJ0</accession>
<comment type="pathway">
    <text evidence="4 6">Cofactor biosynthesis; NAD(+) biosynthesis; quinolinate from L-kynurenine: step 2/3.</text>
</comment>
<comment type="function">
    <text evidence="4 6">Catalyzes the cleavage of L-kynurenine (L-Kyn) and L-3-hydroxykynurenine (L-3OHKyn) into anthranilic acid (AA) and 3-hydroxyanthranilic acid (3-OHAA), respectively.</text>
</comment>
<feature type="modified residue" description="N6-(pyridoxal phosphate)lysine" evidence="4">
    <location>
        <position position="224"/>
    </location>
</feature>
<dbReference type="PANTHER" id="PTHR14084:SF0">
    <property type="entry name" value="KYNURENINASE"/>
    <property type="match status" value="1"/>
</dbReference>
<keyword evidence="3 4" id="KW-0663">Pyridoxal phosphate</keyword>
<dbReference type="GO" id="GO:0019441">
    <property type="term" value="P:L-tryptophan catabolic process to kynurenine"/>
    <property type="evidence" value="ECO:0007669"/>
    <property type="project" value="TreeGrafter"/>
</dbReference>
<feature type="binding site" evidence="4">
    <location>
        <position position="223"/>
    </location>
    <ligand>
        <name>pyridoxal 5'-phosphate</name>
        <dbReference type="ChEBI" id="CHEBI:597326"/>
    </ligand>
</feature>
<evidence type="ECO:0000256" key="3">
    <source>
        <dbReference type="ARBA" id="ARBA00022898"/>
    </source>
</evidence>
<dbReference type="Gene3D" id="3.40.640.10">
    <property type="entry name" value="Type I PLP-dependent aspartate aminotransferase-like (Major domain)"/>
    <property type="match status" value="1"/>
</dbReference>
<dbReference type="Proteomes" id="UP001208041">
    <property type="component" value="Unassembled WGS sequence"/>
</dbReference>
<dbReference type="PIRSF" id="PIRSF038800">
    <property type="entry name" value="KYNU"/>
    <property type="match status" value="1"/>
</dbReference>
<evidence type="ECO:0000256" key="1">
    <source>
        <dbReference type="ARBA" id="ARBA00022642"/>
    </source>
</evidence>
<dbReference type="GO" id="GO:0043420">
    <property type="term" value="P:anthranilate metabolic process"/>
    <property type="evidence" value="ECO:0007669"/>
    <property type="project" value="TreeGrafter"/>
</dbReference>
<dbReference type="InterPro" id="IPR010111">
    <property type="entry name" value="Kynureninase"/>
</dbReference>
<dbReference type="EMBL" id="JAOYFC010000001">
    <property type="protein sequence ID" value="MCV6823452.1"/>
    <property type="molecule type" value="Genomic_DNA"/>
</dbReference>
<reference evidence="7" key="1">
    <citation type="submission" date="2022-10" db="EMBL/GenBank/DDBJ databases">
        <authorList>
            <person name="Yue Y."/>
        </authorList>
    </citation>
    <scope>NUCLEOTIDE SEQUENCE</scope>
    <source>
        <strain evidence="7">Z654</strain>
    </source>
</reference>
<dbReference type="GO" id="GO:0019805">
    <property type="term" value="P:quinolinate biosynthetic process"/>
    <property type="evidence" value="ECO:0007669"/>
    <property type="project" value="UniProtKB-UniRule"/>
</dbReference>
<feature type="binding site" evidence="4">
    <location>
        <begin position="125"/>
        <end position="128"/>
    </location>
    <ligand>
        <name>pyridoxal 5'-phosphate</name>
        <dbReference type="ChEBI" id="CHEBI:597326"/>
    </ligand>
</feature>
<feature type="binding site" evidence="4">
    <location>
        <position position="198"/>
    </location>
    <ligand>
        <name>pyridoxal 5'-phosphate</name>
        <dbReference type="ChEBI" id="CHEBI:597326"/>
    </ligand>
</feature>
<sequence length="413" mass="45117">MITRNDCEKMDATDPMAAVRDLFTLPEGEIYLDGNSLGALPKAAPARIAKAVEQEWGVDLIRSWGKAEWFTMPERLGDRLGRLIGAAEGQIVVCDSTSINIYKALHAAMAARPDRKVIVSETASFPTDLYMIEGALAGQGKAYSSRLLGRDGDDIAELIDGDVAAVLLSNVDYKTGALHDMERITKLAHDAGAMVIWDLCHSAGVIPMELDRIGADFAVGCTYKYLNAGPGAPAFIYVATRHQEGTTQPLSGWWGHAAPFAFETGYRPTSGIRRFLCGTQPILSMTGVETALDVFDTFDIKDARTKSQKLTGLFMDLVAQSEICNVLRPISPREDAIRGSQVSYAFKNGYPVVKAMIEKGVVGDFRAPDVMRFGFAPCYLRYVDVFDAVAALEDALTREVWNIAKYCEMEAVT</sequence>
<evidence type="ECO:0000313" key="7">
    <source>
        <dbReference type="EMBL" id="MCV6823452.1"/>
    </source>
</evidence>
<comment type="catalytic activity">
    <reaction evidence="6">
        <text>3-hydroxy-L-kynurenine + H2O = 3-hydroxyanthranilate + L-alanine + H(+)</text>
        <dbReference type="Rhea" id="RHEA:25143"/>
        <dbReference type="ChEBI" id="CHEBI:15377"/>
        <dbReference type="ChEBI" id="CHEBI:15378"/>
        <dbReference type="ChEBI" id="CHEBI:36559"/>
        <dbReference type="ChEBI" id="CHEBI:57972"/>
        <dbReference type="ChEBI" id="CHEBI:58125"/>
        <dbReference type="EC" id="3.7.1.3"/>
    </reaction>
</comment>
<dbReference type="GO" id="GO:0009435">
    <property type="term" value="P:NAD+ biosynthetic process"/>
    <property type="evidence" value="ECO:0007669"/>
    <property type="project" value="UniProtKB-UniRule"/>
</dbReference>
<gene>
    <name evidence="4 7" type="primary">kynU</name>
    <name evidence="7" type="ORF">OH136_02690</name>
</gene>
<dbReference type="GO" id="GO:0005737">
    <property type="term" value="C:cytoplasm"/>
    <property type="evidence" value="ECO:0007669"/>
    <property type="project" value="UniProtKB-UniRule"/>
</dbReference>
<dbReference type="PANTHER" id="PTHR14084">
    <property type="entry name" value="KYNURENINASE"/>
    <property type="match status" value="1"/>
</dbReference>
<keyword evidence="2 4" id="KW-0378">Hydrolase</keyword>
<dbReference type="NCBIfam" id="TIGR01814">
    <property type="entry name" value="kynureninase"/>
    <property type="match status" value="1"/>
</dbReference>
<dbReference type="Pfam" id="PF22580">
    <property type="entry name" value="KYNU_C"/>
    <property type="match status" value="1"/>
</dbReference>
<evidence type="ECO:0000313" key="8">
    <source>
        <dbReference type="Proteomes" id="UP001208041"/>
    </source>
</evidence>
<feature type="binding site" evidence="4">
    <location>
        <position position="201"/>
    </location>
    <ligand>
        <name>pyridoxal 5'-phosphate</name>
        <dbReference type="ChEBI" id="CHEBI:597326"/>
    </ligand>
</feature>
<dbReference type="InterPro" id="IPR015422">
    <property type="entry name" value="PyrdxlP-dep_Trfase_small"/>
</dbReference>
<comment type="cofactor">
    <cofactor evidence="4 6">
        <name>pyridoxal 5'-phosphate</name>
        <dbReference type="ChEBI" id="CHEBI:597326"/>
    </cofactor>
</comment>
<dbReference type="EC" id="3.7.1.3" evidence="4 5"/>
<protein>
    <recommendedName>
        <fullName evidence="4 5">Kynureninase</fullName>
        <ecNumber evidence="4 5">3.7.1.3</ecNumber>
    </recommendedName>
    <alternativeName>
        <fullName evidence="4">L-kynurenine hydrolase</fullName>
    </alternativeName>
</protein>
<dbReference type="InterPro" id="IPR015424">
    <property type="entry name" value="PyrdxlP-dep_Trfase"/>
</dbReference>
<feature type="binding site" evidence="4">
    <location>
        <position position="98"/>
    </location>
    <ligand>
        <name>pyridoxal 5'-phosphate</name>
        <dbReference type="ChEBI" id="CHEBI:597326"/>
    </ligand>
</feature>
<dbReference type="Gene3D" id="3.90.1150.10">
    <property type="entry name" value="Aspartate Aminotransferase, domain 1"/>
    <property type="match status" value="1"/>
</dbReference>
<evidence type="ECO:0000256" key="2">
    <source>
        <dbReference type="ARBA" id="ARBA00022801"/>
    </source>
</evidence>
<feature type="binding site" evidence="4">
    <location>
        <position position="97"/>
    </location>
    <ligand>
        <name>pyridoxal 5'-phosphate</name>
        <dbReference type="ChEBI" id="CHEBI:597326"/>
    </ligand>
</feature>
<dbReference type="SUPFAM" id="SSF53383">
    <property type="entry name" value="PLP-dependent transferases"/>
    <property type="match status" value="1"/>
</dbReference>
<comment type="caution">
    <text evidence="4">Lacks conserved residue(s) required for the propagation of feature annotation.</text>
</comment>
<evidence type="ECO:0000256" key="4">
    <source>
        <dbReference type="HAMAP-Rule" id="MF_01970"/>
    </source>
</evidence>
<comment type="subunit">
    <text evidence="4 6">Homodimer.</text>
</comment>
<comment type="pathway">
    <text evidence="4 6">Amino-acid degradation; L-kynurenine degradation; L-alanine and anthranilate from L-kynurenine: step 1/1.</text>
</comment>
<dbReference type="GO" id="GO:0030170">
    <property type="term" value="F:pyridoxal phosphate binding"/>
    <property type="evidence" value="ECO:0007669"/>
    <property type="project" value="UniProtKB-UniRule"/>
</dbReference>
<comment type="catalytic activity">
    <reaction evidence="4 6">
        <text>L-kynurenine + H2O = anthranilate + L-alanine + H(+)</text>
        <dbReference type="Rhea" id="RHEA:16813"/>
        <dbReference type="ChEBI" id="CHEBI:15377"/>
        <dbReference type="ChEBI" id="CHEBI:15378"/>
        <dbReference type="ChEBI" id="CHEBI:16567"/>
        <dbReference type="ChEBI" id="CHEBI:57959"/>
        <dbReference type="ChEBI" id="CHEBI:57972"/>
        <dbReference type="EC" id="3.7.1.3"/>
    </reaction>
</comment>
<evidence type="ECO:0000256" key="5">
    <source>
        <dbReference type="NCBIfam" id="TIGR01814"/>
    </source>
</evidence>
<keyword evidence="8" id="KW-1185">Reference proteome</keyword>
<evidence type="ECO:0000256" key="6">
    <source>
        <dbReference type="PIRNR" id="PIRNR038800"/>
    </source>
</evidence>
<comment type="similarity">
    <text evidence="4 6">Belongs to the kynureninase family.</text>
</comment>
<comment type="caution">
    <text evidence="7">The sequence shown here is derived from an EMBL/GenBank/DDBJ whole genome shotgun (WGS) entry which is preliminary data.</text>
</comment>
<feature type="binding site" evidence="4">
    <location>
        <position position="253"/>
    </location>
    <ligand>
        <name>pyridoxal 5'-phosphate</name>
        <dbReference type="ChEBI" id="CHEBI:597326"/>
    </ligand>
</feature>
<dbReference type="RefSeq" id="WP_263952296.1">
    <property type="nucleotide sequence ID" value="NZ_JAOYFC010000001.1"/>
</dbReference>
<proteinExistence type="inferred from homology"/>
<dbReference type="GO" id="GO:0097053">
    <property type="term" value="P:L-kynurenine catabolic process"/>
    <property type="evidence" value="ECO:0007669"/>
    <property type="project" value="UniProtKB-UniRule"/>
</dbReference>
<dbReference type="GO" id="GO:0030429">
    <property type="term" value="F:kynureninase activity"/>
    <property type="evidence" value="ECO:0007669"/>
    <property type="project" value="UniProtKB-UniRule"/>
</dbReference>
<feature type="binding site" evidence="4">
    <location>
        <position position="279"/>
    </location>
    <ligand>
        <name>pyridoxal 5'-phosphate</name>
        <dbReference type="ChEBI" id="CHEBI:597326"/>
    </ligand>
</feature>
<name>A0AAE3LPJ0_9RHOB</name>
<organism evidence="7 8">
    <name type="scientific">Halocynthiibacter halioticoli</name>
    <dbReference type="NCBI Taxonomy" id="2986804"/>
    <lineage>
        <taxon>Bacteria</taxon>
        <taxon>Pseudomonadati</taxon>
        <taxon>Pseudomonadota</taxon>
        <taxon>Alphaproteobacteria</taxon>
        <taxon>Rhodobacterales</taxon>
        <taxon>Paracoccaceae</taxon>
        <taxon>Halocynthiibacter</taxon>
    </lineage>
</organism>